<keyword evidence="1" id="KW-0880">Kelch repeat</keyword>
<dbReference type="Proteomes" id="UP000316759">
    <property type="component" value="Unassembled WGS sequence"/>
</dbReference>
<dbReference type="InterPro" id="IPR015915">
    <property type="entry name" value="Kelch-typ_b-propeller"/>
</dbReference>
<evidence type="ECO:0000256" key="1">
    <source>
        <dbReference type="ARBA" id="ARBA00022441"/>
    </source>
</evidence>
<dbReference type="STRING" id="46835.A0A504YXD5"/>
<evidence type="ECO:0000313" key="3">
    <source>
        <dbReference type="Proteomes" id="UP000316759"/>
    </source>
</evidence>
<gene>
    <name evidence="2" type="ORF">FGIG_05725</name>
</gene>
<protein>
    <submittedName>
        <fullName evidence="2">Kelch protein 20</fullName>
    </submittedName>
</protein>
<accession>A0A504YXD5</accession>
<proteinExistence type="predicted"/>
<dbReference type="Gene3D" id="2.120.10.80">
    <property type="entry name" value="Kelch-type beta propeller"/>
    <property type="match status" value="1"/>
</dbReference>
<dbReference type="EMBL" id="SUNJ01006495">
    <property type="protein sequence ID" value="TPP62737.1"/>
    <property type="molecule type" value="Genomic_DNA"/>
</dbReference>
<evidence type="ECO:0000313" key="2">
    <source>
        <dbReference type="EMBL" id="TPP62737.1"/>
    </source>
</evidence>
<name>A0A504YXD5_FASGI</name>
<dbReference type="SMART" id="SM00612">
    <property type="entry name" value="Kelch"/>
    <property type="match status" value="1"/>
</dbReference>
<dbReference type="SUPFAM" id="SSF117281">
    <property type="entry name" value="Kelch motif"/>
    <property type="match status" value="1"/>
</dbReference>
<comment type="caution">
    <text evidence="2">The sequence shown here is derived from an EMBL/GenBank/DDBJ whole genome shotgun (WGS) entry which is preliminary data.</text>
</comment>
<sequence>MLLIERIVEFVADVDALTAPPEVPGAITELTKLVVIDPARVDPDETEADWVIMLTVEDVEPGKPGGGGLTTALVPDPFGFGVASMASRRLGVGIAVLNGQLYAVGGSDGQQPLSSVEHYDPRVGTWHRMSCMGTNETFAWPVYKDLILCAWRVG</sequence>
<dbReference type="Pfam" id="PF01344">
    <property type="entry name" value="Kelch_1"/>
    <property type="match status" value="1"/>
</dbReference>
<dbReference type="InterPro" id="IPR006652">
    <property type="entry name" value="Kelch_1"/>
</dbReference>
<reference evidence="2 3" key="1">
    <citation type="submission" date="2019-04" db="EMBL/GenBank/DDBJ databases">
        <title>Annotation for the trematode Fasciola gigantica.</title>
        <authorList>
            <person name="Choi Y.-J."/>
        </authorList>
    </citation>
    <scope>NUCLEOTIDE SEQUENCE [LARGE SCALE GENOMIC DNA]</scope>
    <source>
        <strain evidence="2">Uganda_cow_1</strain>
    </source>
</reference>
<keyword evidence="3" id="KW-1185">Reference proteome</keyword>
<organism evidence="2 3">
    <name type="scientific">Fasciola gigantica</name>
    <name type="common">Giant liver fluke</name>
    <dbReference type="NCBI Taxonomy" id="46835"/>
    <lineage>
        <taxon>Eukaryota</taxon>
        <taxon>Metazoa</taxon>
        <taxon>Spiralia</taxon>
        <taxon>Lophotrochozoa</taxon>
        <taxon>Platyhelminthes</taxon>
        <taxon>Trematoda</taxon>
        <taxon>Digenea</taxon>
        <taxon>Plagiorchiida</taxon>
        <taxon>Echinostomata</taxon>
        <taxon>Echinostomatoidea</taxon>
        <taxon>Fasciolidae</taxon>
        <taxon>Fasciola</taxon>
    </lineage>
</organism>
<dbReference type="AlphaFoldDB" id="A0A504YXD5"/>
<dbReference type="OrthoDB" id="45365at2759"/>